<keyword evidence="3" id="KW-1185">Reference proteome</keyword>
<dbReference type="KEGG" id="ocy:OSSY52_14520"/>
<proteinExistence type="predicted"/>
<dbReference type="Proteomes" id="UP000516361">
    <property type="component" value="Chromosome"/>
</dbReference>
<name>A0A7G1G4L2_9BACT</name>
<protein>
    <submittedName>
        <fullName evidence="2">Uncharacterized protein</fullName>
    </submittedName>
</protein>
<dbReference type="AlphaFoldDB" id="A0A7G1G4L2"/>
<organism evidence="2 3">
    <name type="scientific">Tepiditoga spiralis</name>
    <dbReference type="NCBI Taxonomy" id="2108365"/>
    <lineage>
        <taxon>Bacteria</taxon>
        <taxon>Thermotogati</taxon>
        <taxon>Thermotogota</taxon>
        <taxon>Thermotogae</taxon>
        <taxon>Petrotogales</taxon>
        <taxon>Petrotogaceae</taxon>
        <taxon>Tepiditoga</taxon>
    </lineage>
</organism>
<dbReference type="InParanoid" id="A0A7G1G4L2"/>
<feature type="region of interest" description="Disordered" evidence="1">
    <location>
        <begin position="49"/>
        <end position="87"/>
    </location>
</feature>
<gene>
    <name evidence="2" type="ORF">OSSY52_14520</name>
</gene>
<dbReference type="EMBL" id="AP018712">
    <property type="protein sequence ID" value="BBE31311.1"/>
    <property type="molecule type" value="Genomic_DNA"/>
</dbReference>
<accession>A0A7G1G4L2</accession>
<evidence type="ECO:0000256" key="1">
    <source>
        <dbReference type="SAM" id="MobiDB-lite"/>
    </source>
</evidence>
<reference evidence="2 3" key="1">
    <citation type="submission" date="2018-06" db="EMBL/GenBank/DDBJ databases">
        <title>Genome sequencing of Oceanotoga sp. sy52.</title>
        <authorList>
            <person name="Mori K."/>
        </authorList>
    </citation>
    <scope>NUCLEOTIDE SEQUENCE [LARGE SCALE GENOMIC DNA]</scope>
    <source>
        <strain evidence="3">sy52</strain>
    </source>
</reference>
<evidence type="ECO:0000313" key="3">
    <source>
        <dbReference type="Proteomes" id="UP000516361"/>
    </source>
</evidence>
<dbReference type="RefSeq" id="WP_190613763.1">
    <property type="nucleotide sequence ID" value="NZ_AP018712.1"/>
</dbReference>
<evidence type="ECO:0000313" key="2">
    <source>
        <dbReference type="EMBL" id="BBE31311.1"/>
    </source>
</evidence>
<sequence>MPLHDLQVLLTKEVDVANQVQAINSSTSSAKMVELVKQVQQFERNMKMVKDGEKSENNIIDDQKQKQSKQNKKEFNKKENNLKENEKEVIDEYRGHIIDLHL</sequence>